<gene>
    <name evidence="6" type="ORF">SAMN04489750_3420</name>
</gene>
<keyword evidence="3 5" id="KW-1133">Transmembrane helix</keyword>
<feature type="transmembrane region" description="Helical" evidence="5">
    <location>
        <begin position="202"/>
        <end position="220"/>
    </location>
</feature>
<feature type="transmembrane region" description="Helical" evidence="5">
    <location>
        <begin position="146"/>
        <end position="166"/>
    </location>
</feature>
<sequence>MTKVTPRIRAQIWRERVVDVNDGILGVAGLLSGLVTADLRSTTIIVTAVVAISAGATSMAAMRYTEASFNRDAIMTEIAETKRRLALTPQEEYDELVDIYLDKGLSDRLAHEVAQELSAHNALEAHIDDELDLDERDFQSPVTAGLTAALAFLVGALMPALIALLVPPYNQLIVTLGAVTLSLGITSFVGAKFGHTHPARTIIRAVSFGLLTLAIASGVGELAD</sequence>
<keyword evidence="2 5" id="KW-0812">Transmembrane</keyword>
<feature type="transmembrane region" description="Helical" evidence="5">
    <location>
        <begin position="43"/>
        <end position="62"/>
    </location>
</feature>
<evidence type="ECO:0000313" key="7">
    <source>
        <dbReference type="Proteomes" id="UP000250028"/>
    </source>
</evidence>
<organism evidence="6 7">
    <name type="scientific">Branchiibius hedensis</name>
    <dbReference type="NCBI Taxonomy" id="672460"/>
    <lineage>
        <taxon>Bacteria</taxon>
        <taxon>Bacillati</taxon>
        <taxon>Actinomycetota</taxon>
        <taxon>Actinomycetes</taxon>
        <taxon>Micrococcales</taxon>
        <taxon>Dermacoccaceae</taxon>
        <taxon>Branchiibius</taxon>
    </lineage>
</organism>
<dbReference type="Proteomes" id="UP000250028">
    <property type="component" value="Unassembled WGS sequence"/>
</dbReference>
<dbReference type="GO" id="GO:0012505">
    <property type="term" value="C:endomembrane system"/>
    <property type="evidence" value="ECO:0007669"/>
    <property type="project" value="UniProtKB-SubCell"/>
</dbReference>
<dbReference type="InterPro" id="IPR008217">
    <property type="entry name" value="Ccc1_fam"/>
</dbReference>
<reference evidence="7" key="1">
    <citation type="submission" date="2016-10" db="EMBL/GenBank/DDBJ databases">
        <authorList>
            <person name="Varghese N."/>
            <person name="Submissions S."/>
        </authorList>
    </citation>
    <scope>NUCLEOTIDE SEQUENCE [LARGE SCALE GENOMIC DNA]</scope>
    <source>
        <strain evidence="7">DSM 22951</strain>
    </source>
</reference>
<accession>A0A2Y8ZUL0</accession>
<keyword evidence="7" id="KW-1185">Reference proteome</keyword>
<dbReference type="RefSeq" id="WP_170119912.1">
    <property type="nucleotide sequence ID" value="NZ_QGDN01000001.1"/>
</dbReference>
<evidence type="ECO:0000256" key="4">
    <source>
        <dbReference type="ARBA" id="ARBA00023136"/>
    </source>
</evidence>
<evidence type="ECO:0000256" key="2">
    <source>
        <dbReference type="ARBA" id="ARBA00022692"/>
    </source>
</evidence>
<dbReference type="GO" id="GO:0030026">
    <property type="term" value="P:intracellular manganese ion homeostasis"/>
    <property type="evidence" value="ECO:0007669"/>
    <property type="project" value="InterPro"/>
</dbReference>
<evidence type="ECO:0000256" key="1">
    <source>
        <dbReference type="ARBA" id="ARBA00004127"/>
    </source>
</evidence>
<name>A0A2Y8ZUL0_9MICO</name>
<proteinExistence type="predicted"/>
<dbReference type="GO" id="GO:0005384">
    <property type="term" value="F:manganese ion transmembrane transporter activity"/>
    <property type="evidence" value="ECO:0007669"/>
    <property type="project" value="InterPro"/>
</dbReference>
<dbReference type="Pfam" id="PF01988">
    <property type="entry name" value="VIT1"/>
    <property type="match status" value="1"/>
</dbReference>
<comment type="subcellular location">
    <subcellularLocation>
        <location evidence="1">Endomembrane system</location>
        <topology evidence="1">Multi-pass membrane protein</topology>
    </subcellularLocation>
</comment>
<protein>
    <submittedName>
        <fullName evidence="6">Predicted Fe2+/Mn2+ transporter, VIT1/CCC1 family</fullName>
    </submittedName>
</protein>
<feature type="transmembrane region" description="Helical" evidence="5">
    <location>
        <begin position="172"/>
        <end position="190"/>
    </location>
</feature>
<dbReference type="AlphaFoldDB" id="A0A2Y8ZUL0"/>
<keyword evidence="4 5" id="KW-0472">Membrane</keyword>
<evidence type="ECO:0000256" key="5">
    <source>
        <dbReference type="SAM" id="Phobius"/>
    </source>
</evidence>
<dbReference type="PANTHER" id="PTHR31851">
    <property type="entry name" value="FE(2+)/MN(2+) TRANSPORTER PCL1"/>
    <property type="match status" value="1"/>
</dbReference>
<dbReference type="EMBL" id="UESZ01000001">
    <property type="protein sequence ID" value="SSA36041.1"/>
    <property type="molecule type" value="Genomic_DNA"/>
</dbReference>
<evidence type="ECO:0000256" key="3">
    <source>
        <dbReference type="ARBA" id="ARBA00022989"/>
    </source>
</evidence>
<evidence type="ECO:0000313" key="6">
    <source>
        <dbReference type="EMBL" id="SSA36041.1"/>
    </source>
</evidence>